<dbReference type="EMBL" id="JACBJI010000010">
    <property type="protein sequence ID" value="NYA72681.1"/>
    <property type="molecule type" value="Genomic_DNA"/>
</dbReference>
<protein>
    <submittedName>
        <fullName evidence="8">Glucosylceramidase</fullName>
    </submittedName>
</protein>
<keyword evidence="4" id="KW-0326">Glycosidase</keyword>
<evidence type="ECO:0000256" key="5">
    <source>
        <dbReference type="SAM" id="SignalP"/>
    </source>
</evidence>
<evidence type="ECO:0000259" key="6">
    <source>
        <dbReference type="Pfam" id="PF02055"/>
    </source>
</evidence>
<feature type="chain" id="PRO_5031030966" evidence="5">
    <location>
        <begin position="22"/>
        <end position="470"/>
    </location>
</feature>
<dbReference type="RefSeq" id="WP_176007490.1">
    <property type="nucleotide sequence ID" value="NZ_JABWMI010000022.1"/>
</dbReference>
<reference evidence="8 9" key="1">
    <citation type="submission" date="2020-07" db="EMBL/GenBank/DDBJ databases">
        <authorList>
            <person name="Sun Q."/>
        </authorList>
    </citation>
    <scope>NUCLEOTIDE SEQUENCE [LARGE SCALE GENOMIC DNA]</scope>
    <source>
        <strain evidence="8 9">MAH-1</strain>
    </source>
</reference>
<dbReference type="InterPro" id="IPR013780">
    <property type="entry name" value="Glyco_hydro_b"/>
</dbReference>
<evidence type="ECO:0000256" key="2">
    <source>
        <dbReference type="ARBA" id="ARBA00022729"/>
    </source>
</evidence>
<organism evidence="8 9">
    <name type="scientific">Flavobacterium agri</name>
    <dbReference type="NCBI Taxonomy" id="2743471"/>
    <lineage>
        <taxon>Bacteria</taxon>
        <taxon>Pseudomonadati</taxon>
        <taxon>Bacteroidota</taxon>
        <taxon>Flavobacteriia</taxon>
        <taxon>Flavobacteriales</taxon>
        <taxon>Flavobacteriaceae</taxon>
        <taxon>Flavobacterium</taxon>
    </lineage>
</organism>
<keyword evidence="9" id="KW-1185">Reference proteome</keyword>
<dbReference type="GO" id="GO:0006680">
    <property type="term" value="P:glucosylceramide catabolic process"/>
    <property type="evidence" value="ECO:0007669"/>
    <property type="project" value="TreeGrafter"/>
</dbReference>
<keyword evidence="3 4" id="KW-0378">Hydrolase</keyword>
<gene>
    <name evidence="8" type="ORF">HZF10_17255</name>
</gene>
<evidence type="ECO:0000256" key="3">
    <source>
        <dbReference type="ARBA" id="ARBA00022801"/>
    </source>
</evidence>
<comment type="caution">
    <text evidence="8">The sequence shown here is derived from an EMBL/GenBank/DDBJ whole genome shotgun (WGS) entry which is preliminary data.</text>
</comment>
<sequence length="470" mass="51340">MNLLKTTAIAALIVTSAAVSAQKKQTGKVESWLTKGDKTVLFQKQQDFAMVAASGLANRNNITVDASQTFQTIDGFGYCLTGGSAQLISKMDEASQTELLKDLFSTEGNAIGISYLRVSIGASDLDDHVFSYDDMPVGETDPNLKKFSLENDRRTGLIPILKKILKINPKIKIMGSPWSAPVWMKTNGDTRGGSLKPEWYGAYADYFVKYIQGMKAEGIAIDAITVQNEPLHPGNNPSMYMEAKDQAVFVRDHLGPAFQAADIKTKIIVYDHNCDKPEYPLEILADAKAKQYVDGSAFHLYGGTIDAMSKVHDAHPDKNLYFTEQWTGGPGDFPNDLKWNVEHLLIGATQNWAKTVLQWNLAADPNYDPHTDRGGCTSCMGAVTIGGSKVVKNVAYYHMAHASKFARPGSKRIKTSTIDGLPNVAFKTPDGKTVLVVVNTSAQKKNFSVSYQAQSFGAKLDPGAVVTYIF</sequence>
<name>A0A7Y8Y581_9FLAO</name>
<comment type="similarity">
    <text evidence="1 4">Belongs to the glycosyl hydrolase 30 family.</text>
</comment>
<dbReference type="InterPro" id="IPR001139">
    <property type="entry name" value="Glyco_hydro_30"/>
</dbReference>
<evidence type="ECO:0000313" key="9">
    <source>
        <dbReference type="Proteomes" id="UP000535020"/>
    </source>
</evidence>
<feature type="signal peptide" evidence="5">
    <location>
        <begin position="1"/>
        <end position="21"/>
    </location>
</feature>
<evidence type="ECO:0000313" key="8">
    <source>
        <dbReference type="EMBL" id="NYA72681.1"/>
    </source>
</evidence>
<dbReference type="GO" id="GO:0004348">
    <property type="term" value="F:glucosylceramidase activity"/>
    <property type="evidence" value="ECO:0007669"/>
    <property type="project" value="InterPro"/>
</dbReference>
<dbReference type="PANTHER" id="PTHR11069:SF23">
    <property type="entry name" value="LYSOSOMAL ACID GLUCOSYLCERAMIDASE"/>
    <property type="match status" value="1"/>
</dbReference>
<dbReference type="AlphaFoldDB" id="A0A7Y8Y581"/>
<dbReference type="InterPro" id="IPR017853">
    <property type="entry name" value="GH"/>
</dbReference>
<dbReference type="Pfam" id="PF02055">
    <property type="entry name" value="Glyco_hydro_30"/>
    <property type="match status" value="1"/>
</dbReference>
<dbReference type="Gene3D" id="3.20.20.80">
    <property type="entry name" value="Glycosidases"/>
    <property type="match status" value="1"/>
</dbReference>
<dbReference type="InterPro" id="IPR033453">
    <property type="entry name" value="Glyco_hydro_30_TIM-barrel"/>
</dbReference>
<evidence type="ECO:0000259" key="7">
    <source>
        <dbReference type="Pfam" id="PF17189"/>
    </source>
</evidence>
<dbReference type="PANTHER" id="PTHR11069">
    <property type="entry name" value="GLUCOSYLCERAMIDASE"/>
    <property type="match status" value="1"/>
</dbReference>
<dbReference type="GO" id="GO:0016020">
    <property type="term" value="C:membrane"/>
    <property type="evidence" value="ECO:0007669"/>
    <property type="project" value="GOC"/>
</dbReference>
<dbReference type="Proteomes" id="UP000535020">
    <property type="component" value="Unassembled WGS sequence"/>
</dbReference>
<dbReference type="Pfam" id="PF17189">
    <property type="entry name" value="Glyco_hydro_30C"/>
    <property type="match status" value="1"/>
</dbReference>
<evidence type="ECO:0000256" key="1">
    <source>
        <dbReference type="ARBA" id="ARBA00005382"/>
    </source>
</evidence>
<dbReference type="SUPFAM" id="SSF51445">
    <property type="entry name" value="(Trans)glycosidases"/>
    <property type="match status" value="1"/>
</dbReference>
<feature type="domain" description="Glycosyl hydrolase family 30 TIM-barrel" evidence="6">
    <location>
        <begin position="73"/>
        <end position="405"/>
    </location>
</feature>
<evidence type="ECO:0000256" key="4">
    <source>
        <dbReference type="RuleBase" id="RU361188"/>
    </source>
</evidence>
<feature type="domain" description="Glycosyl hydrolase family 30 beta sandwich" evidence="7">
    <location>
        <begin position="409"/>
        <end position="468"/>
    </location>
</feature>
<accession>A0A7Y8Y581</accession>
<dbReference type="Gene3D" id="2.60.40.1180">
    <property type="entry name" value="Golgi alpha-mannosidase II"/>
    <property type="match status" value="1"/>
</dbReference>
<keyword evidence="2 5" id="KW-0732">Signal</keyword>
<dbReference type="InterPro" id="IPR033452">
    <property type="entry name" value="GH30_C"/>
</dbReference>
<proteinExistence type="inferred from homology"/>